<keyword evidence="6" id="KW-1185">Reference proteome</keyword>
<protein>
    <submittedName>
        <fullName evidence="5">NAD(P)H-dependent oxidoreductase</fullName>
    </submittedName>
</protein>
<feature type="compositionally biased region" description="Basic and acidic residues" evidence="2">
    <location>
        <begin position="33"/>
        <end position="42"/>
    </location>
</feature>
<evidence type="ECO:0000256" key="3">
    <source>
        <dbReference type="SAM" id="SignalP"/>
    </source>
</evidence>
<dbReference type="EMBL" id="JAHLPM010000015">
    <property type="protein sequence ID" value="MBU5439444.1"/>
    <property type="molecule type" value="Genomic_DNA"/>
</dbReference>
<feature type="chain" id="PRO_5045129101" evidence="3">
    <location>
        <begin position="23"/>
        <end position="287"/>
    </location>
</feature>
<evidence type="ECO:0000256" key="2">
    <source>
        <dbReference type="SAM" id="MobiDB-lite"/>
    </source>
</evidence>
<dbReference type="Pfam" id="PF02525">
    <property type="entry name" value="Flavodoxin_2"/>
    <property type="match status" value="1"/>
</dbReference>
<organism evidence="5 6">
    <name type="scientific">Tissierella simiarum</name>
    <dbReference type="NCBI Taxonomy" id="2841534"/>
    <lineage>
        <taxon>Bacteria</taxon>
        <taxon>Bacillati</taxon>
        <taxon>Bacillota</taxon>
        <taxon>Tissierellia</taxon>
        <taxon>Tissierellales</taxon>
        <taxon>Tissierellaceae</taxon>
        <taxon>Tissierella</taxon>
    </lineage>
</organism>
<dbReference type="PROSITE" id="PS51257">
    <property type="entry name" value="PROKAR_LIPOPROTEIN"/>
    <property type="match status" value="1"/>
</dbReference>
<dbReference type="PANTHER" id="PTHR10204:SF34">
    <property type="entry name" value="NAD(P)H DEHYDROGENASE [QUINONE] 1 ISOFORM 1"/>
    <property type="match status" value="1"/>
</dbReference>
<dbReference type="Proteomes" id="UP000749471">
    <property type="component" value="Unassembled WGS sequence"/>
</dbReference>
<reference evidence="5 6" key="1">
    <citation type="submission" date="2021-06" db="EMBL/GenBank/DDBJ databases">
        <authorList>
            <person name="Sun Q."/>
            <person name="Li D."/>
        </authorList>
    </citation>
    <scope>NUCLEOTIDE SEQUENCE [LARGE SCALE GENOMIC DNA]</scope>
    <source>
        <strain evidence="5 6">MSJ-40</strain>
    </source>
</reference>
<comment type="caution">
    <text evidence="5">The sequence shown here is derived from an EMBL/GenBank/DDBJ whole genome shotgun (WGS) entry which is preliminary data.</text>
</comment>
<feature type="domain" description="Flavodoxin-like fold" evidence="4">
    <location>
        <begin position="76"/>
        <end position="275"/>
    </location>
</feature>
<dbReference type="PANTHER" id="PTHR10204">
    <property type="entry name" value="NAD P H OXIDOREDUCTASE-RELATED"/>
    <property type="match status" value="1"/>
</dbReference>
<feature type="region of interest" description="Disordered" evidence="2">
    <location>
        <begin position="30"/>
        <end position="52"/>
    </location>
</feature>
<evidence type="ECO:0000313" key="5">
    <source>
        <dbReference type="EMBL" id="MBU5439444.1"/>
    </source>
</evidence>
<keyword evidence="1" id="KW-0560">Oxidoreductase</keyword>
<proteinExistence type="predicted"/>
<accession>A0ABS6E9K8</accession>
<sequence>MRKRILAAIMIFSLVIIMAGCAKSETPVVNKENGQKEEKIDGETSATVDGSTSASIVPEELVQEYKPKGFTDGDSKKALFVVGDPRKYSVNYDLVNTAMKYFEDKGIEVELRDLYDLKFNPVLSLENFYYAKDGSGEPTPEIKKEQEFVTQADYIIFCYPNWHDTPISIVKGYMETVFAKQFAYRDTDNGLEGMLKGKSIYTIMNAGFLGGGRGYIGDGVGMNDETWDEYMNAFKVLDEDTAGFWGVENKGRFVNDRTPKNNSENYEEEITKLREDLIKKLDKDFFN</sequence>
<evidence type="ECO:0000259" key="4">
    <source>
        <dbReference type="Pfam" id="PF02525"/>
    </source>
</evidence>
<name>A0ABS6E9K8_9FIRM</name>
<evidence type="ECO:0000313" key="6">
    <source>
        <dbReference type="Proteomes" id="UP000749471"/>
    </source>
</evidence>
<evidence type="ECO:0000256" key="1">
    <source>
        <dbReference type="ARBA" id="ARBA00023002"/>
    </source>
</evidence>
<dbReference type="InterPro" id="IPR051545">
    <property type="entry name" value="NAD(P)H_dehydrogenase_qn"/>
</dbReference>
<dbReference type="InterPro" id="IPR003680">
    <property type="entry name" value="Flavodoxin_fold"/>
</dbReference>
<dbReference type="RefSeq" id="WP_216521151.1">
    <property type="nucleotide sequence ID" value="NZ_JAHLPM010000015.1"/>
</dbReference>
<keyword evidence="3" id="KW-0732">Signal</keyword>
<feature type="signal peptide" evidence="3">
    <location>
        <begin position="1"/>
        <end position="22"/>
    </location>
</feature>
<gene>
    <name evidence="5" type="ORF">KQI42_15610</name>
</gene>